<proteinExistence type="predicted"/>
<dbReference type="AlphaFoldDB" id="A0A8S2Z987"/>
<organism evidence="1 2">
    <name type="scientific">Rotaria magnacalcarata</name>
    <dbReference type="NCBI Taxonomy" id="392030"/>
    <lineage>
        <taxon>Eukaryota</taxon>
        <taxon>Metazoa</taxon>
        <taxon>Spiralia</taxon>
        <taxon>Gnathifera</taxon>
        <taxon>Rotifera</taxon>
        <taxon>Eurotatoria</taxon>
        <taxon>Bdelloidea</taxon>
        <taxon>Philodinida</taxon>
        <taxon>Philodinidae</taxon>
        <taxon>Rotaria</taxon>
    </lineage>
</organism>
<feature type="non-terminal residue" evidence="1">
    <location>
        <position position="70"/>
    </location>
</feature>
<protein>
    <submittedName>
        <fullName evidence="1">Uncharacterized protein</fullName>
    </submittedName>
</protein>
<evidence type="ECO:0000313" key="2">
    <source>
        <dbReference type="Proteomes" id="UP000681720"/>
    </source>
</evidence>
<dbReference type="Proteomes" id="UP000681720">
    <property type="component" value="Unassembled WGS sequence"/>
</dbReference>
<accession>A0A8S2Z987</accession>
<comment type="caution">
    <text evidence="1">The sequence shown here is derived from an EMBL/GenBank/DDBJ whole genome shotgun (WGS) entry which is preliminary data.</text>
</comment>
<evidence type="ECO:0000313" key="1">
    <source>
        <dbReference type="EMBL" id="CAF4612553.1"/>
    </source>
</evidence>
<reference evidence="1" key="1">
    <citation type="submission" date="2021-02" db="EMBL/GenBank/DDBJ databases">
        <authorList>
            <person name="Nowell W R."/>
        </authorList>
    </citation>
    <scope>NUCLEOTIDE SEQUENCE</scope>
</reference>
<dbReference type="EMBL" id="CAJOBJ010106664">
    <property type="protein sequence ID" value="CAF4612553.1"/>
    <property type="molecule type" value="Genomic_DNA"/>
</dbReference>
<sequence>MMYIPQETFPVNGTNSMEEFPAMISSATSASIQSFDENLSPPTTVSFAQMLKQQAPSVLKPSTINKSTSE</sequence>
<name>A0A8S2Z987_9BILA</name>
<gene>
    <name evidence="1" type="ORF">GIL414_LOCUS39419</name>
</gene>